<evidence type="ECO:0000256" key="1">
    <source>
        <dbReference type="ARBA" id="ARBA00023157"/>
    </source>
</evidence>
<dbReference type="InterPro" id="IPR014784">
    <property type="entry name" value="Cu2_ascorb_mOase-like_C"/>
</dbReference>
<protein>
    <recommendedName>
        <fullName evidence="3">Peptide-N-glycosidase F N-terminal domain-containing protein</fullName>
    </recommendedName>
</protein>
<dbReference type="Pfam" id="PF09113">
    <property type="entry name" value="N-glycanase_C"/>
    <property type="match status" value="1"/>
</dbReference>
<dbReference type="AlphaFoldDB" id="A0A956SES1"/>
<gene>
    <name evidence="4" type="ORF">KDA27_18810</name>
</gene>
<keyword evidence="1" id="KW-1015">Disulfide bond</keyword>
<dbReference type="InterPro" id="IPR015197">
    <property type="entry name" value="PngaseF_C"/>
</dbReference>
<accession>A0A956SES1</accession>
<feature type="region of interest" description="Disordered" evidence="2">
    <location>
        <begin position="1"/>
        <end position="21"/>
    </location>
</feature>
<dbReference type="InterPro" id="IPR015196">
    <property type="entry name" value="PngaseF_N"/>
</dbReference>
<dbReference type="SMART" id="SM01290">
    <property type="entry name" value="N-glycanase_N"/>
    <property type="match status" value="1"/>
</dbReference>
<sequence>MSWIGRRRTESTGQTGAERTRRHGIRDRALLLGVCAGLCALVPASSARADFGDVTWVQTWQQDFINWADPHVATFTFPDGSVPFHKATLHFTIGCPDAPADCDPWDRLGVLKILHDTGEVDEFGDPILEPFEIARYVTPYDITGTGRPGTCTWEIDVTDYIPLLQGEVTLSNYIESWIGGNRGWLCTLDFEFEEGVGDYSAVEVVNLWTSYHAVYGDPDRPIEDFLAPMAIDVPADIDRVMFRMFATGHGQGNTANCAEFCPRQHSVLVNSDSWSHSLWRSDCASNPCSPQGGTWPGNRAGWCPGADAPAWAVDVTSALVPGTTATVDYDVQAYTNFCCPCNPNCISGTTCADCNYNNNGHTEPNYALSGQLVYYVANANSAVEGVDVAERPRLLSNEPNPFTPSTTIRYALPAPGVAKVVIYDSAGRVARTLDRTHRDAGVHQVAWDGRDDRGEPLPAGAYFYELQIEGKVAESRKMMLVR</sequence>
<dbReference type="Gene3D" id="2.60.40.4070">
    <property type="match status" value="1"/>
</dbReference>
<dbReference type="PANTHER" id="PTHR39319:SF1">
    <property type="entry name" value="SI:DKEY-256H2.1"/>
    <property type="match status" value="1"/>
</dbReference>
<name>A0A956SES1_UNCEI</name>
<reference evidence="4" key="2">
    <citation type="journal article" date="2021" name="Microbiome">
        <title>Successional dynamics and alternative stable states in a saline activated sludge microbial community over 9 years.</title>
        <authorList>
            <person name="Wang Y."/>
            <person name="Ye J."/>
            <person name="Ju F."/>
            <person name="Liu L."/>
            <person name="Boyd J.A."/>
            <person name="Deng Y."/>
            <person name="Parks D.H."/>
            <person name="Jiang X."/>
            <person name="Yin X."/>
            <person name="Woodcroft B.J."/>
            <person name="Tyson G.W."/>
            <person name="Hugenholtz P."/>
            <person name="Polz M.F."/>
            <person name="Zhang T."/>
        </authorList>
    </citation>
    <scope>NUCLEOTIDE SEQUENCE</scope>
    <source>
        <strain evidence="4">HKST-UBA02</strain>
    </source>
</reference>
<dbReference type="InterPro" id="IPR025965">
    <property type="entry name" value="FlgD/Vpr_Ig-like"/>
</dbReference>
<proteinExistence type="predicted"/>
<dbReference type="EMBL" id="JAGQHS010000124">
    <property type="protein sequence ID" value="MCA9757850.1"/>
    <property type="molecule type" value="Genomic_DNA"/>
</dbReference>
<feature type="domain" description="Peptide-N-glycosidase F N-terminal" evidence="3">
    <location>
        <begin position="56"/>
        <end position="192"/>
    </location>
</feature>
<dbReference type="InterPro" id="IPR008977">
    <property type="entry name" value="PHM/PNGase_F_dom_sf"/>
</dbReference>
<dbReference type="Gene3D" id="2.60.120.230">
    <property type="match status" value="2"/>
</dbReference>
<dbReference type="Pfam" id="PF13860">
    <property type="entry name" value="FlgD_ig"/>
    <property type="match status" value="1"/>
</dbReference>
<evidence type="ECO:0000259" key="3">
    <source>
        <dbReference type="SMART" id="SM01290"/>
    </source>
</evidence>
<dbReference type="GO" id="GO:0016715">
    <property type="term" value="F:oxidoreductase activity, acting on paired donors, with incorporation or reduction of molecular oxygen, reduced ascorbate as one donor, and incorporation of one atom of oxygen"/>
    <property type="evidence" value="ECO:0007669"/>
    <property type="project" value="InterPro"/>
</dbReference>
<reference evidence="4" key="1">
    <citation type="submission" date="2020-04" db="EMBL/GenBank/DDBJ databases">
        <authorList>
            <person name="Zhang T."/>
        </authorList>
    </citation>
    <scope>NUCLEOTIDE SEQUENCE</scope>
    <source>
        <strain evidence="4">HKST-UBA02</strain>
    </source>
</reference>
<dbReference type="PANTHER" id="PTHR39319">
    <property type="entry name" value="SI:DKEY-256H2.1"/>
    <property type="match status" value="1"/>
</dbReference>
<organism evidence="4 5">
    <name type="scientific">Eiseniibacteriota bacterium</name>
    <dbReference type="NCBI Taxonomy" id="2212470"/>
    <lineage>
        <taxon>Bacteria</taxon>
        <taxon>Candidatus Eiseniibacteriota</taxon>
    </lineage>
</organism>
<evidence type="ECO:0000313" key="5">
    <source>
        <dbReference type="Proteomes" id="UP000739538"/>
    </source>
</evidence>
<dbReference type="InterPro" id="IPR053251">
    <property type="entry name" value="N-glycanase"/>
</dbReference>
<evidence type="ECO:0000256" key="2">
    <source>
        <dbReference type="SAM" id="MobiDB-lite"/>
    </source>
</evidence>
<comment type="caution">
    <text evidence="4">The sequence shown here is derived from an EMBL/GenBank/DDBJ whole genome shotgun (WGS) entry which is preliminary data.</text>
</comment>
<evidence type="ECO:0000313" key="4">
    <source>
        <dbReference type="EMBL" id="MCA9757850.1"/>
    </source>
</evidence>
<dbReference type="SUPFAM" id="SSF49742">
    <property type="entry name" value="PHM/PNGase F"/>
    <property type="match status" value="2"/>
</dbReference>
<dbReference type="Proteomes" id="UP000739538">
    <property type="component" value="Unassembled WGS sequence"/>
</dbReference>